<feature type="domain" description="Polymerase nucleotidyl transferase" evidence="1">
    <location>
        <begin position="24"/>
        <end position="53"/>
    </location>
</feature>
<evidence type="ECO:0000259" key="1">
    <source>
        <dbReference type="Pfam" id="PF01909"/>
    </source>
</evidence>
<reference evidence="3" key="1">
    <citation type="submission" date="2016-10" db="EMBL/GenBank/DDBJ databases">
        <authorList>
            <person name="Varghese N."/>
            <person name="Submissions S."/>
        </authorList>
    </citation>
    <scope>NUCLEOTIDE SEQUENCE [LARGE SCALE GENOMIC DNA]</scope>
    <source>
        <strain evidence="3">DSM 11706</strain>
    </source>
</reference>
<evidence type="ECO:0000313" key="2">
    <source>
        <dbReference type="EMBL" id="SFQ73031.1"/>
    </source>
</evidence>
<dbReference type="GO" id="GO:0016779">
    <property type="term" value="F:nucleotidyltransferase activity"/>
    <property type="evidence" value="ECO:0007669"/>
    <property type="project" value="InterPro"/>
</dbReference>
<dbReference type="EMBL" id="FOXU01000009">
    <property type="protein sequence ID" value="SFQ73031.1"/>
    <property type="molecule type" value="Genomic_DNA"/>
</dbReference>
<dbReference type="RefSeq" id="WP_093538308.1">
    <property type="nucleotide sequence ID" value="NZ_FOXU01000009.1"/>
</dbReference>
<dbReference type="OrthoDB" id="43980at2"/>
<evidence type="ECO:0000313" key="3">
    <source>
        <dbReference type="Proteomes" id="UP000198734"/>
    </source>
</evidence>
<dbReference type="Gene3D" id="3.30.460.10">
    <property type="entry name" value="Beta Polymerase, domain 2"/>
    <property type="match status" value="1"/>
</dbReference>
<dbReference type="SUPFAM" id="SSF81301">
    <property type="entry name" value="Nucleotidyltransferase"/>
    <property type="match status" value="1"/>
</dbReference>
<dbReference type="InterPro" id="IPR043519">
    <property type="entry name" value="NT_sf"/>
</dbReference>
<name>A0A1I6AWD8_9BACI</name>
<dbReference type="STRING" id="126156.SAMN05421670_3680"/>
<keyword evidence="3" id="KW-1185">Reference proteome</keyword>
<accession>A0A1I6AWD8</accession>
<dbReference type="Pfam" id="PF01909">
    <property type="entry name" value="NTP_transf_2"/>
    <property type="match status" value="1"/>
</dbReference>
<organism evidence="2 3">
    <name type="scientific">Psychrobacillus psychrotolerans</name>
    <dbReference type="NCBI Taxonomy" id="126156"/>
    <lineage>
        <taxon>Bacteria</taxon>
        <taxon>Bacillati</taxon>
        <taxon>Bacillota</taxon>
        <taxon>Bacilli</taxon>
        <taxon>Bacillales</taxon>
        <taxon>Bacillaceae</taxon>
        <taxon>Psychrobacillus</taxon>
    </lineage>
</organism>
<dbReference type="Proteomes" id="UP000198734">
    <property type="component" value="Unassembled WGS sequence"/>
</dbReference>
<keyword evidence="2" id="KW-0808">Transferase</keyword>
<gene>
    <name evidence="2" type="ORF">SAMN05421670_3680</name>
</gene>
<protein>
    <submittedName>
        <fullName evidence="2">Nucleotidyltransferase domain-containing protein</fullName>
    </submittedName>
</protein>
<proteinExistence type="predicted"/>
<sequence>MKKNNPYEAAQKFLEKYFPNCNGALLAGSVVRGEATETSDLDIVIFDETFPSSYRETFLEFEWPIEVFVHNGSSYKSFFEIDRERARPSLPRMVSEGIILRNDGIIEAIKKEAEELLKEGPEKWTEKTIQIKRYFLTDTLDDFIGSSNRAEGIFIANTLAELTSEFVLRNNRRWIGTSKWIVRSLKAFDEDFANQFVEAFDTYYTTGDKSRVICLVEAAMEPHGGRLLGGFSLGK</sequence>
<dbReference type="CDD" id="cd05403">
    <property type="entry name" value="NT_KNTase_like"/>
    <property type="match status" value="1"/>
</dbReference>
<dbReference type="InterPro" id="IPR002934">
    <property type="entry name" value="Polymerase_NTP_transf_dom"/>
</dbReference>
<dbReference type="AlphaFoldDB" id="A0A1I6AWD8"/>